<feature type="transmembrane region" description="Helical" evidence="5">
    <location>
        <begin position="166"/>
        <end position="184"/>
    </location>
</feature>
<dbReference type="Gene3D" id="1.20.1250.20">
    <property type="entry name" value="MFS general substrate transporter like domains"/>
    <property type="match status" value="1"/>
</dbReference>
<dbReference type="SUPFAM" id="SSF103473">
    <property type="entry name" value="MFS general substrate transporter"/>
    <property type="match status" value="1"/>
</dbReference>
<feature type="domain" description="Major facilitator superfamily (MFS) profile" evidence="6">
    <location>
        <begin position="49"/>
        <end position="517"/>
    </location>
</feature>
<evidence type="ECO:0000313" key="10">
    <source>
        <dbReference type="EMBL" id="CAF2053045.1"/>
    </source>
</evidence>
<dbReference type="PROSITE" id="PS50850">
    <property type="entry name" value="MFS"/>
    <property type="match status" value="1"/>
</dbReference>
<feature type="transmembrane region" description="Helical" evidence="5">
    <location>
        <begin position="137"/>
        <end position="159"/>
    </location>
</feature>
<dbReference type="EMBL" id="CAJNOW010008697">
    <property type="protein sequence ID" value="CAF1542583.1"/>
    <property type="molecule type" value="Genomic_DNA"/>
</dbReference>
<keyword evidence="2 5" id="KW-0812">Transmembrane</keyword>
<evidence type="ECO:0000256" key="2">
    <source>
        <dbReference type="ARBA" id="ARBA00022692"/>
    </source>
</evidence>
<evidence type="ECO:0000256" key="3">
    <source>
        <dbReference type="ARBA" id="ARBA00022989"/>
    </source>
</evidence>
<dbReference type="EMBL" id="CAJNRG010001701">
    <property type="protein sequence ID" value="CAF2037905.1"/>
    <property type="molecule type" value="Genomic_DNA"/>
</dbReference>
<comment type="subcellular location">
    <subcellularLocation>
        <location evidence="1">Membrane</location>
        <topology evidence="1">Multi-pass membrane protein</topology>
    </subcellularLocation>
</comment>
<name>A0A819E002_9BILA</name>
<dbReference type="AlphaFoldDB" id="A0A819E002"/>
<feature type="transmembrane region" description="Helical" evidence="5">
    <location>
        <begin position="190"/>
        <end position="213"/>
    </location>
</feature>
<comment type="caution">
    <text evidence="11">The sequence shown here is derived from an EMBL/GenBank/DDBJ whole genome shotgun (WGS) entry which is preliminary data.</text>
</comment>
<feature type="transmembrane region" description="Helical" evidence="5">
    <location>
        <begin position="464"/>
        <end position="481"/>
    </location>
</feature>
<feature type="transmembrane region" description="Helical" evidence="5">
    <location>
        <begin position="404"/>
        <end position="424"/>
    </location>
</feature>
<evidence type="ECO:0000256" key="5">
    <source>
        <dbReference type="SAM" id="Phobius"/>
    </source>
</evidence>
<dbReference type="Pfam" id="PF00083">
    <property type="entry name" value="Sugar_tr"/>
    <property type="match status" value="1"/>
</dbReference>
<sequence>MEPNDSSTRDCSTIYRFQFASIAFLCSVYLPFTFHSNIWSLYTQPFSPVNCSLDRSSFLSGSTANIPTKLTPPLFSKNQNRSECCPCRDFLNGNVNDKRLWLLCQSWIANKHELEERKATIIEEWHLACGEENQRSLLIGSISFLIAEIIGVIIIGILADQYGRKLMLLMCLYIPVIFGSLSAFTTTYSLFLILRWPVGFLNRGLLLLVFVMVIESCEYKHRAQIGCLLLASIPAFGIIIGVTYFFLLDWRHMQLLGSLITTLTLCYPWLIPESRRWYVNSHRISRVNKLLQLCSNKQGPTLSLNNKIGSPAPTTMIYDKPILSPNTLRVQASSTSSLLIDRQLRTITCCLCILWFLASFCYRCVFFPVLVSHPTINYVLMNATEFFSFIIALLVAYKIGRRAPLAVLILISGLSSVSLAIALLGTGHMWLEITLSIVARVCLRTCYCLLILFTTELYPTSVRATGLAIGLASDIIARILVEELLFLTIDRLLLLFISGGILCLSCCLIFPLPETILYDIPDSISDLQSMKCSLENDDENKISTHATSHYHMAEPNPRKLPRISESSTITSDLNDISPLHPKTIIKSQQLGDGDEKSLTIRSQPDTIQLHHSNTSTIKGLSNPCYFSLVNDTIDTYDIEKQTNNRVVISIRGLQNNNNNNEEEREITKF</sequence>
<reference evidence="11" key="1">
    <citation type="submission" date="2021-02" db="EMBL/GenBank/DDBJ databases">
        <authorList>
            <person name="Nowell W R."/>
        </authorList>
    </citation>
    <scope>NUCLEOTIDE SEQUENCE</scope>
</reference>
<dbReference type="InterPro" id="IPR020846">
    <property type="entry name" value="MFS_dom"/>
</dbReference>
<feature type="transmembrane region" description="Helical" evidence="5">
    <location>
        <begin position="347"/>
        <end position="370"/>
    </location>
</feature>
<feature type="transmembrane region" description="Helical" evidence="5">
    <location>
        <begin position="376"/>
        <end position="397"/>
    </location>
</feature>
<keyword evidence="3 5" id="KW-1133">Transmembrane helix</keyword>
<dbReference type="GO" id="GO:0022857">
    <property type="term" value="F:transmembrane transporter activity"/>
    <property type="evidence" value="ECO:0007669"/>
    <property type="project" value="InterPro"/>
</dbReference>
<dbReference type="InterPro" id="IPR005828">
    <property type="entry name" value="MFS_sugar_transport-like"/>
</dbReference>
<evidence type="ECO:0000313" key="9">
    <source>
        <dbReference type="EMBL" id="CAF2037905.1"/>
    </source>
</evidence>
<feature type="transmembrane region" description="Helical" evidence="5">
    <location>
        <begin position="253"/>
        <end position="271"/>
    </location>
</feature>
<organism evidence="11 12">
    <name type="scientific">Rotaria magnacalcarata</name>
    <dbReference type="NCBI Taxonomy" id="392030"/>
    <lineage>
        <taxon>Eukaryota</taxon>
        <taxon>Metazoa</taxon>
        <taxon>Spiralia</taxon>
        <taxon>Gnathifera</taxon>
        <taxon>Rotifera</taxon>
        <taxon>Eurotatoria</taxon>
        <taxon>Bdelloidea</taxon>
        <taxon>Philodinida</taxon>
        <taxon>Philodinidae</taxon>
        <taxon>Rotaria</taxon>
    </lineage>
</organism>
<dbReference type="PANTHER" id="PTHR24064">
    <property type="entry name" value="SOLUTE CARRIER FAMILY 22 MEMBER"/>
    <property type="match status" value="1"/>
</dbReference>
<dbReference type="Proteomes" id="UP000663856">
    <property type="component" value="Unassembled WGS sequence"/>
</dbReference>
<evidence type="ECO:0000313" key="11">
    <source>
        <dbReference type="EMBL" id="CAF3842087.1"/>
    </source>
</evidence>
<evidence type="ECO:0000259" key="6">
    <source>
        <dbReference type="PROSITE" id="PS50850"/>
    </source>
</evidence>
<dbReference type="Proteomes" id="UP000663855">
    <property type="component" value="Unassembled WGS sequence"/>
</dbReference>
<dbReference type="Proteomes" id="UP000663887">
    <property type="component" value="Unassembled WGS sequence"/>
</dbReference>
<dbReference type="EMBL" id="CAJNRF010003752">
    <property type="protein sequence ID" value="CAF2053045.1"/>
    <property type="molecule type" value="Genomic_DNA"/>
</dbReference>
<dbReference type="Proteomes" id="UP000663842">
    <property type="component" value="Unassembled WGS sequence"/>
</dbReference>
<feature type="transmembrane region" description="Helical" evidence="5">
    <location>
        <begin position="493"/>
        <end position="512"/>
    </location>
</feature>
<evidence type="ECO:0000256" key="4">
    <source>
        <dbReference type="ARBA" id="ARBA00023136"/>
    </source>
</evidence>
<proteinExistence type="predicted"/>
<dbReference type="InterPro" id="IPR036259">
    <property type="entry name" value="MFS_trans_sf"/>
</dbReference>
<dbReference type="GO" id="GO:0016020">
    <property type="term" value="C:membrane"/>
    <property type="evidence" value="ECO:0007669"/>
    <property type="project" value="UniProtKB-SubCell"/>
</dbReference>
<evidence type="ECO:0000313" key="8">
    <source>
        <dbReference type="EMBL" id="CAF1542583.1"/>
    </source>
</evidence>
<evidence type="ECO:0000256" key="1">
    <source>
        <dbReference type="ARBA" id="ARBA00004141"/>
    </source>
</evidence>
<feature type="transmembrane region" description="Helical" evidence="5">
    <location>
        <begin position="225"/>
        <end position="247"/>
    </location>
</feature>
<accession>A0A819E002</accession>
<dbReference type="EMBL" id="CAJOBF010000601">
    <property type="protein sequence ID" value="CAF3842087.1"/>
    <property type="molecule type" value="Genomic_DNA"/>
</dbReference>
<dbReference type="OrthoDB" id="2261376at2759"/>
<evidence type="ECO:0000313" key="12">
    <source>
        <dbReference type="Proteomes" id="UP000663842"/>
    </source>
</evidence>
<keyword evidence="4 5" id="KW-0472">Membrane</keyword>
<gene>
    <name evidence="7" type="ORF">CJN711_LOCUS4101</name>
    <name evidence="8" type="ORF">KQP761_LOCUS17067</name>
    <name evidence="11" type="ORF">UXM345_LOCUS7291</name>
    <name evidence="10" type="ORF">WKI299_LOCUS10601</name>
    <name evidence="9" type="ORF">XDN619_LOCUS6190</name>
</gene>
<protein>
    <recommendedName>
        <fullName evidence="6">Major facilitator superfamily (MFS) profile domain-containing protein</fullName>
    </recommendedName>
</protein>
<dbReference type="Proteomes" id="UP000663834">
    <property type="component" value="Unassembled WGS sequence"/>
</dbReference>
<evidence type="ECO:0000313" key="7">
    <source>
        <dbReference type="EMBL" id="CAF1037387.1"/>
    </source>
</evidence>
<dbReference type="EMBL" id="CAJNOV010000753">
    <property type="protein sequence ID" value="CAF1037387.1"/>
    <property type="molecule type" value="Genomic_DNA"/>
</dbReference>